<dbReference type="Gene3D" id="3.80.10.10">
    <property type="entry name" value="Ribonuclease Inhibitor"/>
    <property type="match status" value="1"/>
</dbReference>
<dbReference type="GO" id="GO:1990904">
    <property type="term" value="C:ribonucleoprotein complex"/>
    <property type="evidence" value="ECO:0007669"/>
    <property type="project" value="UniProtKB-KW"/>
</dbReference>
<dbReference type="InterPro" id="IPR032675">
    <property type="entry name" value="LRR_dom_sf"/>
</dbReference>
<gene>
    <name evidence="7" type="primary">LEA1</name>
    <name evidence="7" type="ORF">FIM1_3010</name>
</gene>
<evidence type="ECO:0000256" key="2">
    <source>
        <dbReference type="ARBA" id="ARBA00022614"/>
    </source>
</evidence>
<evidence type="ECO:0000256" key="6">
    <source>
        <dbReference type="ARBA" id="ARBA00024238"/>
    </source>
</evidence>
<dbReference type="PROSITE" id="PS51450">
    <property type="entry name" value="LRR"/>
    <property type="match status" value="1"/>
</dbReference>
<reference evidence="7 8" key="1">
    <citation type="submission" date="2016-03" db="EMBL/GenBank/DDBJ databases">
        <title>How can Kluyveromyces marxianus grow so fast - potential evolutionary course in Saccharomyces Complex revealed by comparative genomics.</title>
        <authorList>
            <person name="Mo W."/>
            <person name="Lu W."/>
            <person name="Yang X."/>
            <person name="Qi J."/>
            <person name="Lv H."/>
        </authorList>
    </citation>
    <scope>NUCLEOTIDE SEQUENCE [LARGE SCALE GENOMIC DNA]</scope>
    <source>
        <strain evidence="7 8">FIM1</strain>
    </source>
</reference>
<evidence type="ECO:0000256" key="1">
    <source>
        <dbReference type="ARBA" id="ARBA00004123"/>
    </source>
</evidence>
<sequence length="240" mass="27732">MPKLSINQVLDAPTYFVDHFNGKYDTDKTIILRDESIVSDTDIMRQSLSRLPEDCKVLDMTNNDLVTIPPLETHKGIHTLLLGRNRIRTVDGKAFPRQIKNLSLVQNELKEFSDLEGLKFAPKTLENICLRGNDVCYLSGYRQYILKLCPQIRVLDFEKVMDKERSAEFPDEVLESEIKDSQTLVHKTDRRMRDKHMELLGTVVKKMDEETRNKIKRQLAEATTLDEIERLEGLLAGNIE</sequence>
<comment type="subcellular location">
    <subcellularLocation>
        <location evidence="1">Nucleus</location>
    </subcellularLocation>
</comment>
<evidence type="ECO:0000256" key="5">
    <source>
        <dbReference type="ARBA" id="ARBA00024196"/>
    </source>
</evidence>
<dbReference type="SUPFAM" id="SSF52058">
    <property type="entry name" value="L domain-like"/>
    <property type="match status" value="1"/>
</dbReference>
<name>A0ABX6EVD0_KLUMA</name>
<evidence type="ECO:0000256" key="4">
    <source>
        <dbReference type="ARBA" id="ARBA00023242"/>
    </source>
</evidence>
<protein>
    <recommendedName>
        <fullName evidence="6">U2 small nuclear ribonucleoprotein A'</fullName>
    </recommendedName>
</protein>
<keyword evidence="7" id="KW-0687">Ribonucleoprotein</keyword>
<evidence type="ECO:0000313" key="7">
    <source>
        <dbReference type="EMBL" id="QGN16305.1"/>
    </source>
</evidence>
<dbReference type="InterPro" id="IPR001611">
    <property type="entry name" value="Leu-rich_rpt"/>
</dbReference>
<keyword evidence="3" id="KW-0677">Repeat</keyword>
<dbReference type="Proteomes" id="UP000422736">
    <property type="component" value="Chromosome 4"/>
</dbReference>
<comment type="similarity">
    <text evidence="5">Belongs to the U2 small nuclear ribonucleoprotein A family.</text>
</comment>
<keyword evidence="8" id="KW-1185">Reference proteome</keyword>
<keyword evidence="4" id="KW-0539">Nucleus</keyword>
<dbReference type="PANTHER" id="PTHR10552">
    <property type="entry name" value="U2 SMALL NUCLEAR RIBONUCLEOPROTEIN A"/>
    <property type="match status" value="1"/>
</dbReference>
<dbReference type="PANTHER" id="PTHR10552:SF6">
    <property type="entry name" value="U2 SMALL NUCLEAR RIBONUCLEOPROTEIN A"/>
    <property type="match status" value="1"/>
</dbReference>
<dbReference type="Pfam" id="PF14580">
    <property type="entry name" value="LRR_9"/>
    <property type="match status" value="1"/>
</dbReference>
<accession>A0ABX6EVD0</accession>
<dbReference type="EMBL" id="CP015057">
    <property type="protein sequence ID" value="QGN16305.1"/>
    <property type="molecule type" value="Genomic_DNA"/>
</dbReference>
<evidence type="ECO:0000313" key="8">
    <source>
        <dbReference type="Proteomes" id="UP000422736"/>
    </source>
</evidence>
<proteinExistence type="inferred from homology"/>
<evidence type="ECO:0000256" key="3">
    <source>
        <dbReference type="ARBA" id="ARBA00022737"/>
    </source>
</evidence>
<organism evidence="7 8">
    <name type="scientific">Kluyveromyces marxianus</name>
    <name type="common">Yeast</name>
    <name type="synonym">Candida kefyr</name>
    <dbReference type="NCBI Taxonomy" id="4911"/>
    <lineage>
        <taxon>Eukaryota</taxon>
        <taxon>Fungi</taxon>
        <taxon>Dikarya</taxon>
        <taxon>Ascomycota</taxon>
        <taxon>Saccharomycotina</taxon>
        <taxon>Saccharomycetes</taxon>
        <taxon>Saccharomycetales</taxon>
        <taxon>Saccharomycetaceae</taxon>
        <taxon>Kluyveromyces</taxon>
    </lineage>
</organism>
<keyword evidence="2" id="KW-0433">Leucine-rich repeat</keyword>
<dbReference type="InterPro" id="IPR044640">
    <property type="entry name" value="RU2A"/>
</dbReference>